<dbReference type="STRING" id="1122125.GCA_000423185_04814"/>
<name>A0A211ZJ50_9PROT</name>
<accession>A0A211ZJ50</accession>
<evidence type="ECO:0008006" key="3">
    <source>
        <dbReference type="Google" id="ProtNLM"/>
    </source>
</evidence>
<dbReference type="Pfam" id="PF09601">
    <property type="entry name" value="DUF2459"/>
    <property type="match status" value="1"/>
</dbReference>
<reference evidence="2" key="1">
    <citation type="submission" date="2017-05" db="EMBL/GenBank/DDBJ databases">
        <authorList>
            <person name="Macchi M."/>
            <person name="Festa S."/>
            <person name="Coppotelli B.M."/>
            <person name="Morelli I.S."/>
        </authorList>
    </citation>
    <scope>NUCLEOTIDE SEQUENCE [LARGE SCALE GENOMIC DNA]</scope>
    <source>
        <strain evidence="2">I</strain>
    </source>
</reference>
<dbReference type="Proteomes" id="UP000196655">
    <property type="component" value="Unassembled WGS sequence"/>
</dbReference>
<gene>
    <name evidence="1" type="ORF">BWR60_20545</name>
</gene>
<protein>
    <recommendedName>
        <fullName evidence="3">TIGR02117 family protein</fullName>
    </recommendedName>
</protein>
<dbReference type="OrthoDB" id="211174at2"/>
<evidence type="ECO:0000313" key="1">
    <source>
        <dbReference type="EMBL" id="OWJ65281.1"/>
    </source>
</evidence>
<dbReference type="InterPro" id="IPR011727">
    <property type="entry name" value="CHP02117"/>
</dbReference>
<evidence type="ECO:0000313" key="2">
    <source>
        <dbReference type="Proteomes" id="UP000196655"/>
    </source>
</evidence>
<keyword evidence="2" id="KW-1185">Reference proteome</keyword>
<sequence length="227" mass="23818">MKALRLLLATVIALIGGFLGLAVLYIAVATALALLPLGGRAQQVAAGDPPAYVCATLTHSDIVLPARDDLADWTAVFPDAAPVAFVPNLHVAFGWGDLTFYRETPRWADLRFRTAMAALFGGGPSALHVAYVMDPATAPGCKRLALDRAGRQALVDTIRGTAALGPDGRGVLAAPAGTGTYEAFYAAHGTYRPWRTCNVWTADALRAAGAPTALWAPFSFGVMWPLG</sequence>
<proteinExistence type="predicted"/>
<dbReference type="RefSeq" id="WP_088152877.1">
    <property type="nucleotide sequence ID" value="NZ_NHON01000040.1"/>
</dbReference>
<organism evidence="1 2">
    <name type="scientific">Inquilinus limosus</name>
    <dbReference type="NCBI Taxonomy" id="171674"/>
    <lineage>
        <taxon>Bacteria</taxon>
        <taxon>Pseudomonadati</taxon>
        <taxon>Pseudomonadota</taxon>
        <taxon>Alphaproteobacteria</taxon>
        <taxon>Rhodospirillales</taxon>
        <taxon>Rhodospirillaceae</taxon>
        <taxon>Inquilinus</taxon>
    </lineage>
</organism>
<comment type="caution">
    <text evidence="1">The sequence shown here is derived from an EMBL/GenBank/DDBJ whole genome shotgun (WGS) entry which is preliminary data.</text>
</comment>
<dbReference type="AlphaFoldDB" id="A0A211ZJ50"/>
<dbReference type="EMBL" id="NHON01000040">
    <property type="protein sequence ID" value="OWJ65281.1"/>
    <property type="molecule type" value="Genomic_DNA"/>
</dbReference>